<gene>
    <name evidence="2" type="ORF">F3N42_03670</name>
</gene>
<organism evidence="2 3">
    <name type="scientific">Marinihelvus fidelis</name>
    <dbReference type="NCBI Taxonomy" id="2613842"/>
    <lineage>
        <taxon>Bacteria</taxon>
        <taxon>Pseudomonadati</taxon>
        <taxon>Pseudomonadota</taxon>
        <taxon>Gammaproteobacteria</taxon>
        <taxon>Chromatiales</taxon>
        <taxon>Wenzhouxiangellaceae</taxon>
        <taxon>Marinihelvus</taxon>
    </lineage>
</organism>
<evidence type="ECO:0000313" key="2">
    <source>
        <dbReference type="EMBL" id="KAA9133461.1"/>
    </source>
</evidence>
<dbReference type="Proteomes" id="UP000325372">
    <property type="component" value="Unassembled WGS sequence"/>
</dbReference>
<dbReference type="EMBL" id="VYXP01000002">
    <property type="protein sequence ID" value="KAA9133461.1"/>
    <property type="molecule type" value="Genomic_DNA"/>
</dbReference>
<proteinExistence type="predicted"/>
<evidence type="ECO:0000313" key="3">
    <source>
        <dbReference type="Proteomes" id="UP000325372"/>
    </source>
</evidence>
<reference evidence="2 3" key="1">
    <citation type="submission" date="2019-09" db="EMBL/GenBank/DDBJ databases">
        <title>Wenzhouxiangella sp. Genome sequencing and assembly.</title>
        <authorList>
            <person name="Zhang R."/>
        </authorList>
    </citation>
    <scope>NUCLEOTIDE SEQUENCE [LARGE SCALE GENOMIC DNA]</scope>
    <source>
        <strain evidence="2 3">W260</strain>
    </source>
</reference>
<sequence>MSKSKYTFTKGCVFDRKPHAKGTDVAVDPKKDKDARYLVATGALAPEGSDASKAAKAEIAAAAKAEAKDAKATAKTSDEKAKTDAKASK</sequence>
<dbReference type="AlphaFoldDB" id="A0A5N0TFR2"/>
<feature type="region of interest" description="Disordered" evidence="1">
    <location>
        <begin position="66"/>
        <end position="89"/>
    </location>
</feature>
<dbReference type="RefSeq" id="WP_150863022.1">
    <property type="nucleotide sequence ID" value="NZ_VYXP01000002.1"/>
</dbReference>
<comment type="caution">
    <text evidence="2">The sequence shown here is derived from an EMBL/GenBank/DDBJ whole genome shotgun (WGS) entry which is preliminary data.</text>
</comment>
<evidence type="ECO:0000256" key="1">
    <source>
        <dbReference type="SAM" id="MobiDB-lite"/>
    </source>
</evidence>
<keyword evidence="3" id="KW-1185">Reference proteome</keyword>
<name>A0A5N0TFR2_9GAMM</name>
<accession>A0A5N0TFR2</accession>
<protein>
    <submittedName>
        <fullName evidence="2">Uncharacterized protein</fullName>
    </submittedName>
</protein>